<dbReference type="EMBL" id="CABVPY010000080">
    <property type="protein sequence ID" value="VWC41047.1"/>
    <property type="molecule type" value="Genomic_DNA"/>
</dbReference>
<reference evidence="1 2" key="1">
    <citation type="submission" date="2019-09" db="EMBL/GenBank/DDBJ databases">
        <authorList>
            <person name="Depoorter E."/>
        </authorList>
    </citation>
    <scope>NUCLEOTIDE SEQUENCE [LARGE SCALE GENOMIC DNA]</scope>
    <source>
        <strain evidence="1">LMG 6863</strain>
    </source>
</reference>
<evidence type="ECO:0000313" key="1">
    <source>
        <dbReference type="EMBL" id="VWC41047.1"/>
    </source>
</evidence>
<organism evidence="1 2">
    <name type="scientific">Burkholderia lata (strain ATCC 17760 / DSM 23089 / LMG 22485 / NCIMB 9086 / R18194 / 383)</name>
    <dbReference type="NCBI Taxonomy" id="482957"/>
    <lineage>
        <taxon>Bacteria</taxon>
        <taxon>Pseudomonadati</taxon>
        <taxon>Pseudomonadota</taxon>
        <taxon>Betaproteobacteria</taxon>
        <taxon>Burkholderiales</taxon>
        <taxon>Burkholderiaceae</taxon>
        <taxon>Burkholderia</taxon>
        <taxon>Burkholderia cepacia complex</taxon>
    </lineage>
</organism>
<protein>
    <submittedName>
        <fullName evidence="1">Uncharacterized protein</fullName>
    </submittedName>
</protein>
<dbReference type="AlphaFoldDB" id="A0A6P2SAH1"/>
<sequence>MLQPMAMWGNQSPRMTIARPAGMDQSFSQFSSRTPG</sequence>
<gene>
    <name evidence="1" type="ORF">BLA6863_07031</name>
</gene>
<name>A0A6P2SAH1_BURL3</name>
<evidence type="ECO:0000313" key="2">
    <source>
        <dbReference type="Proteomes" id="UP000494170"/>
    </source>
</evidence>
<dbReference type="Proteomes" id="UP000494170">
    <property type="component" value="Unassembled WGS sequence"/>
</dbReference>
<accession>A0A6P2SAH1</accession>
<proteinExistence type="predicted"/>